<keyword evidence="3" id="KW-1185">Reference proteome</keyword>
<protein>
    <submittedName>
        <fullName evidence="2">Cupin domain</fullName>
    </submittedName>
</protein>
<dbReference type="InterPro" id="IPR011051">
    <property type="entry name" value="RmlC_Cupin_sf"/>
</dbReference>
<dbReference type="Proteomes" id="UP000252254">
    <property type="component" value="Unassembled WGS sequence"/>
</dbReference>
<evidence type="ECO:0000313" key="2">
    <source>
        <dbReference type="EMBL" id="RBO98089.1"/>
    </source>
</evidence>
<evidence type="ECO:0000259" key="1">
    <source>
        <dbReference type="Pfam" id="PF07883"/>
    </source>
</evidence>
<dbReference type="AlphaFoldDB" id="A0A366E8K3"/>
<dbReference type="SUPFAM" id="SSF51182">
    <property type="entry name" value="RmlC-like cupins"/>
    <property type="match status" value="1"/>
</dbReference>
<comment type="caution">
    <text evidence="2">The sequence shown here is derived from an EMBL/GenBank/DDBJ whole genome shotgun (WGS) entry which is preliminary data.</text>
</comment>
<dbReference type="InterPro" id="IPR014710">
    <property type="entry name" value="RmlC-like_jellyroll"/>
</dbReference>
<dbReference type="RefSeq" id="WP_079710924.1">
    <property type="nucleotide sequence ID" value="NZ_BAABQN010000014.1"/>
</dbReference>
<reference evidence="2 3" key="1">
    <citation type="submission" date="2018-06" db="EMBL/GenBank/DDBJ databases">
        <title>Genomic Encyclopedia of Type Strains, Phase IV (KMG-IV): sequencing the most valuable type-strain genomes for metagenomic binning, comparative biology and taxonomic classification.</title>
        <authorList>
            <person name="Goeker M."/>
        </authorList>
    </citation>
    <scope>NUCLEOTIDE SEQUENCE [LARGE SCALE GENOMIC DNA]</scope>
    <source>
        <strain evidence="2 3">DSM 15140</strain>
    </source>
</reference>
<dbReference type="Gene3D" id="2.60.120.10">
    <property type="entry name" value="Jelly Rolls"/>
    <property type="match status" value="1"/>
</dbReference>
<feature type="domain" description="Cupin type-2" evidence="1">
    <location>
        <begin position="33"/>
        <end position="100"/>
    </location>
</feature>
<gene>
    <name evidence="2" type="ORF">DES48_106111</name>
</gene>
<dbReference type="EMBL" id="QNRI01000006">
    <property type="protein sequence ID" value="RBO98089.1"/>
    <property type="molecule type" value="Genomic_DNA"/>
</dbReference>
<evidence type="ECO:0000313" key="3">
    <source>
        <dbReference type="Proteomes" id="UP000252254"/>
    </source>
</evidence>
<proteinExistence type="predicted"/>
<accession>A0A366E8K3</accession>
<organism evidence="2 3">
    <name type="scientific">Paraliobacillus ryukyuensis</name>
    <dbReference type="NCBI Taxonomy" id="200904"/>
    <lineage>
        <taxon>Bacteria</taxon>
        <taxon>Bacillati</taxon>
        <taxon>Bacillota</taxon>
        <taxon>Bacilli</taxon>
        <taxon>Bacillales</taxon>
        <taxon>Bacillaceae</taxon>
        <taxon>Paraliobacillus</taxon>
    </lineage>
</organism>
<dbReference type="STRING" id="200904.GCA_900168775_00930"/>
<name>A0A366E8K3_9BACI</name>
<dbReference type="OrthoDB" id="6311549at2"/>
<dbReference type="Pfam" id="PF07883">
    <property type="entry name" value="Cupin_2"/>
    <property type="match status" value="1"/>
</dbReference>
<sequence length="113" mass="12354">MKKNNLATFIAYGDTQFSKKIISKEENSTAFMLNFLPGQALPAHRHPGSTVYLQVITGKGTFTIDNQATVVTEQDILSVTGDEELAFVNDGAQPTSIYVVLTRIPSEAYAKDI</sequence>
<dbReference type="InterPro" id="IPR013096">
    <property type="entry name" value="Cupin_2"/>
</dbReference>